<dbReference type="AlphaFoldDB" id="A0A0F9PU62"/>
<organism evidence="2">
    <name type="scientific">marine sediment metagenome</name>
    <dbReference type="NCBI Taxonomy" id="412755"/>
    <lineage>
        <taxon>unclassified sequences</taxon>
        <taxon>metagenomes</taxon>
        <taxon>ecological metagenomes</taxon>
    </lineage>
</organism>
<feature type="region of interest" description="Disordered" evidence="1">
    <location>
        <begin position="1"/>
        <end position="21"/>
    </location>
</feature>
<comment type="caution">
    <text evidence="2">The sequence shown here is derived from an EMBL/GenBank/DDBJ whole genome shotgun (WGS) entry which is preliminary data.</text>
</comment>
<reference evidence="2" key="1">
    <citation type="journal article" date="2015" name="Nature">
        <title>Complex archaea that bridge the gap between prokaryotes and eukaryotes.</title>
        <authorList>
            <person name="Spang A."/>
            <person name="Saw J.H."/>
            <person name="Jorgensen S.L."/>
            <person name="Zaremba-Niedzwiedzka K."/>
            <person name="Martijn J."/>
            <person name="Lind A.E."/>
            <person name="van Eijk R."/>
            <person name="Schleper C."/>
            <person name="Guy L."/>
            <person name="Ettema T.J."/>
        </authorList>
    </citation>
    <scope>NUCLEOTIDE SEQUENCE</scope>
</reference>
<proteinExistence type="predicted"/>
<evidence type="ECO:0000313" key="2">
    <source>
        <dbReference type="EMBL" id="KKN04626.1"/>
    </source>
</evidence>
<name>A0A0F9PU62_9ZZZZ</name>
<dbReference type="EMBL" id="LAZR01004896">
    <property type="protein sequence ID" value="KKN04626.1"/>
    <property type="molecule type" value="Genomic_DNA"/>
</dbReference>
<evidence type="ECO:0000256" key="1">
    <source>
        <dbReference type="SAM" id="MobiDB-lite"/>
    </source>
</evidence>
<gene>
    <name evidence="2" type="ORF">LCGC14_1095520</name>
</gene>
<accession>A0A0F9PU62</accession>
<protein>
    <submittedName>
        <fullName evidence="2">Uncharacterized protein</fullName>
    </submittedName>
</protein>
<feature type="compositionally biased region" description="Basic residues" evidence="1">
    <location>
        <begin position="1"/>
        <end position="11"/>
    </location>
</feature>
<sequence length="440" mass="48144">MLPHRKRRGFQPHRLTSSAPRDTEFLLHRTPYFSESSTDCTTVDSTAEKYKGSVGISMRGMSARDAGKPRLCLATVRCNVTTSSTRLRAVRGRYLDKRAAGPVTFIAQHLDQPTPASIENAAVETGFSADVAAGVCSGPFGATGHIPQLQFLDDHRTVVLGVAIRDLMQVPVPLPANCAVDSGDTASRFLLIGTPFLASGDHALCAGETLKTLLQVRRLWNKSTSGIGDEIDHAAVEGDWVAAWSNRICDNELADDAGKPLVPIAYDAARLRCAFEWSMDHCLEQTEFGEADAAILQSPDFGMRFAQRHRISALALPARLHRKPLKAALPRFVELDEQLRADVPWDISKPWKLSAKPGQLLALVKGRVVSPLAAWTCEAKQPLLMGQVPQIAQRVLPRIKTHDLCYGRIDPIAVGFVNRPHQINVSEFSDTLGLRPGRIT</sequence>